<name>A0A395I9V0_ASPHC</name>
<dbReference type="Proteomes" id="UP000248961">
    <property type="component" value="Unassembled WGS sequence"/>
</dbReference>
<dbReference type="EMBL" id="KZ824270">
    <property type="protein sequence ID" value="RAL15848.1"/>
    <property type="molecule type" value="Genomic_DNA"/>
</dbReference>
<protein>
    <submittedName>
        <fullName evidence="1">Uncharacterized protein</fullName>
    </submittedName>
</protein>
<accession>A0A395I9V0</accession>
<dbReference type="GeneID" id="37194631"/>
<keyword evidence="2" id="KW-1185">Reference proteome</keyword>
<gene>
    <name evidence="1" type="ORF">BO97DRAFT_176126</name>
</gene>
<evidence type="ECO:0000313" key="1">
    <source>
        <dbReference type="EMBL" id="RAL15848.1"/>
    </source>
</evidence>
<dbReference type="AlphaFoldDB" id="A0A395I9V0"/>
<dbReference type="VEuPathDB" id="FungiDB:BO97DRAFT_176126"/>
<evidence type="ECO:0000313" key="2">
    <source>
        <dbReference type="Proteomes" id="UP000248961"/>
    </source>
</evidence>
<proteinExistence type="predicted"/>
<sequence length="127" mass="14081">MQRGKERVSWLTAQLGHFFLCFRSRGPAAAGIGLVSGSDIASVHWTCPATHRVLTMFLRVLASLAMPHRLGSEFQRCNQPASLVSPPMTFLLSLIRTVKARRLSTFPNSGGIHRLPHLLNAYQLSRT</sequence>
<dbReference type="RefSeq" id="XP_025555002.1">
    <property type="nucleotide sequence ID" value="XM_025690342.1"/>
</dbReference>
<organism evidence="1 2">
    <name type="scientific">Aspergillus homomorphus (strain CBS 101889)</name>
    <dbReference type="NCBI Taxonomy" id="1450537"/>
    <lineage>
        <taxon>Eukaryota</taxon>
        <taxon>Fungi</taxon>
        <taxon>Dikarya</taxon>
        <taxon>Ascomycota</taxon>
        <taxon>Pezizomycotina</taxon>
        <taxon>Eurotiomycetes</taxon>
        <taxon>Eurotiomycetidae</taxon>
        <taxon>Eurotiales</taxon>
        <taxon>Aspergillaceae</taxon>
        <taxon>Aspergillus</taxon>
        <taxon>Aspergillus subgen. Circumdati</taxon>
    </lineage>
</organism>
<reference evidence="1 2" key="1">
    <citation type="submission" date="2018-02" db="EMBL/GenBank/DDBJ databases">
        <title>The genomes of Aspergillus section Nigri reveals drivers in fungal speciation.</title>
        <authorList>
            <consortium name="DOE Joint Genome Institute"/>
            <person name="Vesth T.C."/>
            <person name="Nybo J."/>
            <person name="Theobald S."/>
            <person name="Brandl J."/>
            <person name="Frisvad J.C."/>
            <person name="Nielsen K.F."/>
            <person name="Lyhne E.K."/>
            <person name="Kogle M.E."/>
            <person name="Kuo A."/>
            <person name="Riley R."/>
            <person name="Clum A."/>
            <person name="Nolan M."/>
            <person name="Lipzen A."/>
            <person name="Salamov A."/>
            <person name="Henrissat B."/>
            <person name="Wiebenga A."/>
            <person name="De vries R.P."/>
            <person name="Grigoriev I.V."/>
            <person name="Mortensen U.H."/>
            <person name="Andersen M.R."/>
            <person name="Baker S.E."/>
        </authorList>
    </citation>
    <scope>NUCLEOTIDE SEQUENCE [LARGE SCALE GENOMIC DNA]</scope>
    <source>
        <strain evidence="1 2">CBS 101889</strain>
    </source>
</reference>